<evidence type="ECO:0000313" key="3">
    <source>
        <dbReference type="Proteomes" id="UP000283325"/>
    </source>
</evidence>
<feature type="transmembrane region" description="Helical" evidence="1">
    <location>
        <begin position="29"/>
        <end position="47"/>
    </location>
</feature>
<feature type="transmembrane region" description="Helical" evidence="1">
    <location>
        <begin position="6"/>
        <end position="22"/>
    </location>
</feature>
<organism evidence="2 3">
    <name type="scientific">Dorea formicigenerans</name>
    <dbReference type="NCBI Taxonomy" id="39486"/>
    <lineage>
        <taxon>Bacteria</taxon>
        <taxon>Bacillati</taxon>
        <taxon>Bacillota</taxon>
        <taxon>Clostridia</taxon>
        <taxon>Lachnospirales</taxon>
        <taxon>Lachnospiraceae</taxon>
        <taxon>Dorea</taxon>
    </lineage>
</organism>
<comment type="caution">
    <text evidence="2">The sequence shown here is derived from an EMBL/GenBank/DDBJ whole genome shotgun (WGS) entry which is preliminary data.</text>
</comment>
<dbReference type="Proteomes" id="UP000283325">
    <property type="component" value="Unassembled WGS sequence"/>
</dbReference>
<keyword evidence="1" id="KW-0812">Transmembrane</keyword>
<proteinExistence type="predicted"/>
<protein>
    <submittedName>
        <fullName evidence="2">Uncharacterized protein</fullName>
    </submittedName>
</protein>
<dbReference type="RefSeq" id="WP_118427225.1">
    <property type="nucleotide sequence ID" value="NZ_QRPD01000005.1"/>
</dbReference>
<gene>
    <name evidence="2" type="ORF">DWZ98_07865</name>
</gene>
<dbReference type="AlphaFoldDB" id="A0A415N0E6"/>
<name>A0A415N0E6_9FIRM</name>
<evidence type="ECO:0000313" key="2">
    <source>
        <dbReference type="EMBL" id="RHL88293.1"/>
    </source>
</evidence>
<sequence>MLGLKIFLGVMIALMLLGIIGARTKCSKSIAGAIAICCIVLLTAIVAKENQPKVTEVAPESGKIQTEQNAWGTITVTDDTGVTREYQGCIHISGTYPYETTEYMGLCVSMESAIETGEWSPGMYKLYYESEGKYWEAKSNEKESKTDE</sequence>
<accession>A0A415N0E6</accession>
<keyword evidence="1" id="KW-0472">Membrane</keyword>
<reference evidence="2 3" key="1">
    <citation type="submission" date="2018-08" db="EMBL/GenBank/DDBJ databases">
        <title>A genome reference for cultivated species of the human gut microbiota.</title>
        <authorList>
            <person name="Zou Y."/>
            <person name="Xue W."/>
            <person name="Luo G."/>
        </authorList>
    </citation>
    <scope>NUCLEOTIDE SEQUENCE [LARGE SCALE GENOMIC DNA]</scope>
    <source>
        <strain evidence="2 3">AF36-1BH</strain>
    </source>
</reference>
<evidence type="ECO:0000256" key="1">
    <source>
        <dbReference type="SAM" id="Phobius"/>
    </source>
</evidence>
<keyword evidence="1" id="KW-1133">Transmembrane helix</keyword>
<dbReference type="EMBL" id="QRPD01000005">
    <property type="protein sequence ID" value="RHL88293.1"/>
    <property type="molecule type" value="Genomic_DNA"/>
</dbReference>